<evidence type="ECO:0000259" key="4">
    <source>
        <dbReference type="Pfam" id="PF02791"/>
    </source>
</evidence>
<evidence type="ECO:0000313" key="7">
    <source>
        <dbReference type="Proteomes" id="UP000008810"/>
    </source>
</evidence>
<dbReference type="ExpressionAtlas" id="A0A0Q3LBH5">
    <property type="expression patterns" value="baseline"/>
</dbReference>
<evidence type="ECO:0000256" key="2">
    <source>
        <dbReference type="ARBA" id="ARBA00023242"/>
    </source>
</evidence>
<feature type="compositionally biased region" description="Acidic residues" evidence="3">
    <location>
        <begin position="608"/>
        <end position="630"/>
    </location>
</feature>
<accession>A0A0Q3LBH5</accession>
<feature type="compositionally biased region" description="Basic and acidic residues" evidence="3">
    <location>
        <begin position="766"/>
        <end position="779"/>
    </location>
</feature>
<dbReference type="EMBL" id="CM000880">
    <property type="protein sequence ID" value="KQK20457.2"/>
    <property type="molecule type" value="Genomic_DNA"/>
</dbReference>
<feature type="region of interest" description="Disordered" evidence="3">
    <location>
        <begin position="491"/>
        <end position="584"/>
    </location>
</feature>
<keyword evidence="2" id="KW-0539">Nucleus</keyword>
<feature type="domain" description="DDT" evidence="4">
    <location>
        <begin position="197"/>
        <end position="242"/>
    </location>
</feature>
<gene>
    <name evidence="5" type="ORF">BRADI_1g54700v3</name>
</gene>
<keyword evidence="7" id="KW-1185">Reference proteome</keyword>
<comment type="subcellular location">
    <subcellularLocation>
        <location evidence="1">Nucleus</location>
    </subcellularLocation>
</comment>
<reference evidence="6" key="3">
    <citation type="submission" date="2018-08" db="UniProtKB">
        <authorList>
            <consortium name="EnsemblPlants"/>
        </authorList>
    </citation>
    <scope>IDENTIFICATION</scope>
    <source>
        <strain evidence="6">cv. Bd21</strain>
    </source>
</reference>
<dbReference type="GO" id="GO:0031213">
    <property type="term" value="C:RSF complex"/>
    <property type="evidence" value="ECO:0007669"/>
    <property type="project" value="InterPro"/>
</dbReference>
<organism evidence="5">
    <name type="scientific">Brachypodium distachyon</name>
    <name type="common">Purple false brome</name>
    <name type="synonym">Trachynia distachya</name>
    <dbReference type="NCBI Taxonomy" id="15368"/>
    <lineage>
        <taxon>Eukaryota</taxon>
        <taxon>Viridiplantae</taxon>
        <taxon>Streptophyta</taxon>
        <taxon>Embryophyta</taxon>
        <taxon>Tracheophyta</taxon>
        <taxon>Spermatophyta</taxon>
        <taxon>Magnoliopsida</taxon>
        <taxon>Liliopsida</taxon>
        <taxon>Poales</taxon>
        <taxon>Poaceae</taxon>
        <taxon>BOP clade</taxon>
        <taxon>Pooideae</taxon>
        <taxon>Stipodae</taxon>
        <taxon>Brachypodieae</taxon>
        <taxon>Brachypodium</taxon>
    </lineage>
</organism>
<feature type="compositionally biased region" description="Acidic residues" evidence="3">
    <location>
        <begin position="701"/>
        <end position="713"/>
    </location>
</feature>
<feature type="compositionally biased region" description="Basic and acidic residues" evidence="3">
    <location>
        <begin position="691"/>
        <end position="700"/>
    </location>
</feature>
<evidence type="ECO:0000256" key="3">
    <source>
        <dbReference type="SAM" id="MobiDB-lite"/>
    </source>
</evidence>
<dbReference type="Proteomes" id="UP000008810">
    <property type="component" value="Chromosome 1"/>
</dbReference>
<dbReference type="AlphaFoldDB" id="A0A0Q3LBH5"/>
<dbReference type="Pfam" id="PF02791">
    <property type="entry name" value="DDT"/>
    <property type="match status" value="1"/>
</dbReference>
<feature type="compositionally biased region" description="Basic and acidic residues" evidence="3">
    <location>
        <begin position="743"/>
        <end position="757"/>
    </location>
</feature>
<reference evidence="5" key="2">
    <citation type="submission" date="2017-06" db="EMBL/GenBank/DDBJ databases">
        <title>WGS assembly of Brachypodium distachyon.</title>
        <authorList>
            <consortium name="The International Brachypodium Initiative"/>
            <person name="Lucas S."/>
            <person name="Harmon-Smith M."/>
            <person name="Lail K."/>
            <person name="Tice H."/>
            <person name="Grimwood J."/>
            <person name="Bruce D."/>
            <person name="Barry K."/>
            <person name="Shu S."/>
            <person name="Lindquist E."/>
            <person name="Wang M."/>
            <person name="Pitluck S."/>
            <person name="Vogel J.P."/>
            <person name="Garvin D.F."/>
            <person name="Mockler T.C."/>
            <person name="Schmutz J."/>
            <person name="Rokhsar D."/>
            <person name="Bevan M.W."/>
        </authorList>
    </citation>
    <scope>NUCLEOTIDE SEQUENCE</scope>
    <source>
        <strain evidence="5">Bd21</strain>
    </source>
</reference>
<dbReference type="OrthoDB" id="303107at2759"/>
<dbReference type="GO" id="GO:0006355">
    <property type="term" value="P:regulation of DNA-templated transcription"/>
    <property type="evidence" value="ECO:0007669"/>
    <property type="project" value="InterPro"/>
</dbReference>
<name>A0A0Q3LBH5_BRADI</name>
<feature type="compositionally biased region" description="Basic residues" evidence="3">
    <location>
        <begin position="644"/>
        <end position="656"/>
    </location>
</feature>
<dbReference type="Gramene" id="KQK20457">
    <property type="protein sequence ID" value="KQK20457"/>
    <property type="gene ID" value="BRADI_1g54700v3"/>
</dbReference>
<dbReference type="PANTHER" id="PTHR14296">
    <property type="entry name" value="REMODELING AND SPACING FACTOR 1"/>
    <property type="match status" value="1"/>
</dbReference>
<dbReference type="FunCoup" id="A0A0Q3LBH5">
    <property type="interactions" value="1014"/>
</dbReference>
<dbReference type="InterPro" id="IPR028938">
    <property type="entry name" value="Rsf1-like"/>
</dbReference>
<dbReference type="InParanoid" id="A0A0Q3LBH5"/>
<evidence type="ECO:0000313" key="5">
    <source>
        <dbReference type="EMBL" id="KQK20457.2"/>
    </source>
</evidence>
<feature type="compositionally biased region" description="Low complexity" evidence="3">
    <location>
        <begin position="44"/>
        <end position="60"/>
    </location>
</feature>
<feature type="compositionally biased region" description="Low complexity" evidence="3">
    <location>
        <begin position="87"/>
        <end position="100"/>
    </location>
</feature>
<dbReference type="InterPro" id="IPR018501">
    <property type="entry name" value="DDT_dom"/>
</dbReference>
<feature type="region of interest" description="Disordered" evidence="3">
    <location>
        <begin position="598"/>
        <end position="812"/>
    </location>
</feature>
<dbReference type="EnsemblPlants" id="KQK20457">
    <property type="protein sequence ID" value="KQK20457"/>
    <property type="gene ID" value="BRADI_1g54700v3"/>
</dbReference>
<proteinExistence type="predicted"/>
<feature type="region of interest" description="Disordered" evidence="3">
    <location>
        <begin position="20"/>
        <end position="168"/>
    </location>
</feature>
<protein>
    <recommendedName>
        <fullName evidence="4">DDT domain-containing protein</fullName>
    </recommendedName>
</protein>
<dbReference type="PANTHER" id="PTHR14296:SF3">
    <property type="entry name" value="DIKAR, ISOFORM F"/>
    <property type="match status" value="1"/>
</dbReference>
<evidence type="ECO:0000313" key="6">
    <source>
        <dbReference type="EnsemblPlants" id="KQK20457"/>
    </source>
</evidence>
<sequence>MEVVPYPCFTLTASATTRTRVALPSPRPFSGSLPHPSAESHFYPSSAPLPSSMASSSSSPSSPPASPSHTNPSPRADADPRSDPSMPAASDGDGASPASPEQEEEADASAPGDEELEAPEPPEDAPTPRKTRLPRACNSKPRPPPPPPPERPRRRAAAGAGADETPQCRVVTPLVAEPEAPAELPRWRLRCMWELGSVLNFLHVFRPLLNITAELTAEDLEAALITPNDILYDVHMPLLKSIPPITRMAMGRGTWVTVLCRKLRDWWNWVAEGEVPIIASHGAETEMYNELEPATRLVILKAICDIRVEQEDIRNHIDSSVKRGYDLSTFRKERIGGDSLGISYWYEDDPILGHRLYREIRRVEQTKKESGKRSKGKRVSTPPVVSYQWETVASNFDEFDDVAEKLFSSRNRTEVSLGKKLKIEYLPEIEKIHKKKEKLLKKQQREALLLDSYLTSDVTTGRSLRDRKPVRYTFDDYDRSINEAIKITKKRENSAEPVNTVNRRMLTPRLESSSNGKLNGPSPLANELYDGNSSKSDDYRDSDGEQENETLDRSNRRRRRSQRYTQDFVEAVSDIDPNFDSDDDIMGEAVYDEEYLRTRKQQKTSSASEEDEEFRLEEDVEDDDEEEEEFSAGTSEDVEEPQRHTKLRSRGGRGAKLRSVDEIQTGLRRSKRSSRPRVNYQQYEFSDTDAEAGKAGKSDASDPDANSDAENDMELSTSSQEQHEEEDDGPEELAVNNGNNEMDVDHAVAANKEKQEAEEPQLQPESVKKMDAPSRESESVGRTFLDLNELAPGGGFDDGPSLTMKDEDMDNS</sequence>
<feature type="compositionally biased region" description="Acidic residues" evidence="3">
    <location>
        <begin position="101"/>
        <end position="123"/>
    </location>
</feature>
<dbReference type="STRING" id="15368.A0A0Q3LBH5"/>
<reference evidence="5 6" key="1">
    <citation type="journal article" date="2010" name="Nature">
        <title>Genome sequencing and analysis of the model grass Brachypodium distachyon.</title>
        <authorList>
            <consortium name="International Brachypodium Initiative"/>
        </authorList>
    </citation>
    <scope>NUCLEOTIDE SEQUENCE [LARGE SCALE GENOMIC DNA]</scope>
    <source>
        <strain evidence="5 6">Bd21</strain>
    </source>
</reference>
<evidence type="ECO:0000256" key="1">
    <source>
        <dbReference type="ARBA" id="ARBA00004123"/>
    </source>
</evidence>